<reference evidence="1 2" key="1">
    <citation type="submission" date="2017-09" db="EMBL/GenBank/DDBJ databases">
        <title>Large-scale bioinformatics analysis of Bacillus genomes uncovers conserved roles of natural products in bacterial physiology.</title>
        <authorList>
            <consortium name="Agbiome Team Llc"/>
            <person name="Bleich R.M."/>
            <person name="Grubbs K.J."/>
            <person name="Santa Maria K.C."/>
            <person name="Allen S.E."/>
            <person name="Farag S."/>
            <person name="Shank E.A."/>
            <person name="Bowers A."/>
        </authorList>
    </citation>
    <scope>NUCLEOTIDE SEQUENCE [LARGE SCALE GENOMIC DNA]</scope>
    <source>
        <strain evidence="1 2">AFS092789</strain>
    </source>
</reference>
<protein>
    <submittedName>
        <fullName evidence="1">Uncharacterized protein</fullName>
    </submittedName>
</protein>
<name>A0A9X6SUE6_BACCE</name>
<sequence>MIEANSNALIQELNREWLPFLEEEIHESDLRLYYAVYIEDDTYRLLKESEIRNFDVKKILNKYICYVKFVSNKKVLWDLNIMMEEGELKNISSSIFQYSISQKKVLFQFMERFFQKKIMIS</sequence>
<dbReference type="RefSeq" id="WP_098006361.1">
    <property type="nucleotide sequence ID" value="NZ_NUJB01000007.1"/>
</dbReference>
<organism evidence="1 2">
    <name type="scientific">Bacillus cereus</name>
    <dbReference type="NCBI Taxonomy" id="1396"/>
    <lineage>
        <taxon>Bacteria</taxon>
        <taxon>Bacillati</taxon>
        <taxon>Bacillota</taxon>
        <taxon>Bacilli</taxon>
        <taxon>Bacillales</taxon>
        <taxon>Bacillaceae</taxon>
        <taxon>Bacillus</taxon>
        <taxon>Bacillus cereus group</taxon>
    </lineage>
</organism>
<evidence type="ECO:0000313" key="2">
    <source>
        <dbReference type="Proteomes" id="UP000219922"/>
    </source>
</evidence>
<dbReference type="AlphaFoldDB" id="A0A9X6SUE6"/>
<comment type="caution">
    <text evidence="1">The sequence shown here is derived from an EMBL/GenBank/DDBJ whole genome shotgun (WGS) entry which is preliminary data.</text>
</comment>
<accession>A0A9X6SUE6</accession>
<dbReference type="Proteomes" id="UP000219922">
    <property type="component" value="Unassembled WGS sequence"/>
</dbReference>
<proteinExistence type="predicted"/>
<gene>
    <name evidence="1" type="ORF">CON36_30980</name>
</gene>
<evidence type="ECO:0000313" key="1">
    <source>
        <dbReference type="EMBL" id="PDZ94973.1"/>
    </source>
</evidence>
<dbReference type="EMBL" id="NVMX01000083">
    <property type="protein sequence ID" value="PDZ94973.1"/>
    <property type="molecule type" value="Genomic_DNA"/>
</dbReference>